<evidence type="ECO:0000313" key="1">
    <source>
        <dbReference type="EMBL" id="GFN98559.1"/>
    </source>
</evidence>
<protein>
    <submittedName>
        <fullName evidence="1">Uncharacterized protein</fullName>
    </submittedName>
</protein>
<comment type="caution">
    <text evidence="1">The sequence shown here is derived from an EMBL/GenBank/DDBJ whole genome shotgun (WGS) entry which is preliminary data.</text>
</comment>
<name>A0AAV3ZVC4_9GAST</name>
<proteinExistence type="predicted"/>
<keyword evidence="2" id="KW-1185">Reference proteome</keyword>
<sequence>MTEECESRSIMARAAPLFKKKLKIPPACERRSWTRLRIEKERASELAVRKMCGTEIKEAREKSGFCAVEPLHCLGDSCVLAPSPKPGRFKPIEVTVRKIRERKDKRKTIQVDEGQEMCRQEIGWRRR</sequence>
<reference evidence="1 2" key="1">
    <citation type="journal article" date="2021" name="Elife">
        <title>Chloroplast acquisition without the gene transfer in kleptoplastic sea slugs, Plakobranchus ocellatus.</title>
        <authorList>
            <person name="Maeda T."/>
            <person name="Takahashi S."/>
            <person name="Yoshida T."/>
            <person name="Shimamura S."/>
            <person name="Takaki Y."/>
            <person name="Nagai Y."/>
            <person name="Toyoda A."/>
            <person name="Suzuki Y."/>
            <person name="Arimoto A."/>
            <person name="Ishii H."/>
            <person name="Satoh N."/>
            <person name="Nishiyama T."/>
            <person name="Hasebe M."/>
            <person name="Maruyama T."/>
            <person name="Minagawa J."/>
            <person name="Obokata J."/>
            <person name="Shigenobu S."/>
        </authorList>
    </citation>
    <scope>NUCLEOTIDE SEQUENCE [LARGE SCALE GENOMIC DNA]</scope>
</reference>
<dbReference type="AlphaFoldDB" id="A0AAV3ZVC4"/>
<evidence type="ECO:0000313" key="2">
    <source>
        <dbReference type="Proteomes" id="UP000735302"/>
    </source>
</evidence>
<dbReference type="EMBL" id="BLXT01002860">
    <property type="protein sequence ID" value="GFN98559.1"/>
    <property type="molecule type" value="Genomic_DNA"/>
</dbReference>
<organism evidence="1 2">
    <name type="scientific">Plakobranchus ocellatus</name>
    <dbReference type="NCBI Taxonomy" id="259542"/>
    <lineage>
        <taxon>Eukaryota</taxon>
        <taxon>Metazoa</taxon>
        <taxon>Spiralia</taxon>
        <taxon>Lophotrochozoa</taxon>
        <taxon>Mollusca</taxon>
        <taxon>Gastropoda</taxon>
        <taxon>Heterobranchia</taxon>
        <taxon>Euthyneura</taxon>
        <taxon>Panpulmonata</taxon>
        <taxon>Sacoglossa</taxon>
        <taxon>Placobranchoidea</taxon>
        <taxon>Plakobranchidae</taxon>
        <taxon>Plakobranchus</taxon>
    </lineage>
</organism>
<dbReference type="Proteomes" id="UP000735302">
    <property type="component" value="Unassembled WGS sequence"/>
</dbReference>
<accession>A0AAV3ZVC4</accession>
<gene>
    <name evidence="1" type="ORF">PoB_002506500</name>
</gene>